<keyword evidence="2" id="KW-0378">Hydrolase</keyword>
<dbReference type="Gene3D" id="3.40.50.300">
    <property type="entry name" value="P-loop containing nucleotide triphosphate hydrolases"/>
    <property type="match status" value="1"/>
</dbReference>
<gene>
    <name evidence="6" type="ORF">G3N55_00190</name>
</gene>
<dbReference type="PANTHER" id="PTHR35372:SF2">
    <property type="entry name" value="SF3 HELICASE DOMAIN-CONTAINING PROTEIN"/>
    <property type="match status" value="1"/>
</dbReference>
<dbReference type="RefSeq" id="WP_163297390.1">
    <property type="nucleotide sequence ID" value="NZ_JAAGRR010000001.1"/>
</dbReference>
<dbReference type="PANTHER" id="PTHR35372">
    <property type="entry name" value="ATP BINDING PROTEIN-RELATED"/>
    <property type="match status" value="1"/>
</dbReference>
<keyword evidence="3" id="KW-0067">ATP-binding</keyword>
<evidence type="ECO:0000256" key="4">
    <source>
        <dbReference type="SAM" id="Coils"/>
    </source>
</evidence>
<dbReference type="InterPro" id="IPR014015">
    <property type="entry name" value="Helicase_SF3_DNA-vir"/>
</dbReference>
<dbReference type="InterPro" id="IPR051620">
    <property type="entry name" value="ORF904-like_C"/>
</dbReference>
<organism evidence="6 7">
    <name type="scientific">Dissulfurirhabdus thermomarina</name>
    <dbReference type="NCBI Taxonomy" id="1765737"/>
    <lineage>
        <taxon>Bacteria</taxon>
        <taxon>Deltaproteobacteria</taxon>
        <taxon>Dissulfurirhabdaceae</taxon>
        <taxon>Dissulfurirhabdus</taxon>
    </lineage>
</organism>
<evidence type="ECO:0000313" key="7">
    <source>
        <dbReference type="Proteomes" id="UP000469346"/>
    </source>
</evidence>
<dbReference type="AlphaFoldDB" id="A0A6N9TJL1"/>
<keyword evidence="4" id="KW-0175">Coiled coil</keyword>
<sequence length="504" mass="57157">MSLDPEFVQECLRANELGDGLLYAAIHQGRYVYASNQGLWYRWDGHSWARDDLDQAVAAVEDVAAAYADEIQRLGADLAEALAQEREGQAAQLRATIKALRRRIDRLRTDAGRRNCLRFAAVNPSRPLAIRGDEFDRNPWLLAVANGVVDLRSGEIEPGRQEDYIARRSPVVWPEDRRLEDLEAPLWEQTLEEIYGDEEIVSYLQRLFGYAIAGRNSEHIFPIFWGRGRNGKSLMVETLHYVLGGYAGSVPAEMLLDVGRPTSSAQSSPDLMSLKGLRLAIASETDEGRRFSISRVKWLTGGDTLTARGLYERHMTEWEPTHLLVLLTNNRPAASGDYAFWSRCQLIPHPHSFVPDPRSPHERPADPNRAQKLREEAAGILAWLIRGCLEWQQVGLRPPESVQVATQEYADEEDYVGRFLEACTEVGDGYRVSASDLYAAFSLWYQGNVSSRRSYTPSQKSFTSKVHALDRYQRIKSNGYYHFLGLRLTEEWAARIREVQPDDT</sequence>
<comment type="caution">
    <text evidence="6">The sequence shown here is derived from an EMBL/GenBank/DDBJ whole genome shotgun (WGS) entry which is preliminary data.</text>
</comment>
<dbReference type="Pfam" id="PF08706">
    <property type="entry name" value="D5_N"/>
    <property type="match status" value="1"/>
</dbReference>
<evidence type="ECO:0000256" key="3">
    <source>
        <dbReference type="ARBA" id="ARBA00022840"/>
    </source>
</evidence>
<evidence type="ECO:0000259" key="5">
    <source>
        <dbReference type="PROSITE" id="PS51206"/>
    </source>
</evidence>
<feature type="coiled-coil region" evidence="4">
    <location>
        <begin position="64"/>
        <end position="110"/>
    </location>
</feature>
<dbReference type="PROSITE" id="PS51206">
    <property type="entry name" value="SF3_HELICASE_1"/>
    <property type="match status" value="1"/>
</dbReference>
<dbReference type="InterPro" id="IPR014818">
    <property type="entry name" value="Phage/plasmid_primase_P4_C"/>
</dbReference>
<dbReference type="SMART" id="SM00885">
    <property type="entry name" value="D5_N"/>
    <property type="match status" value="1"/>
</dbReference>
<evidence type="ECO:0000256" key="2">
    <source>
        <dbReference type="ARBA" id="ARBA00022801"/>
    </source>
</evidence>
<keyword evidence="7" id="KW-1185">Reference proteome</keyword>
<dbReference type="InterPro" id="IPR027417">
    <property type="entry name" value="P-loop_NTPase"/>
</dbReference>
<dbReference type="InterPro" id="IPR006500">
    <property type="entry name" value="Helicase_put_C_phage/plasmid"/>
</dbReference>
<dbReference type="Proteomes" id="UP000469346">
    <property type="component" value="Unassembled WGS sequence"/>
</dbReference>
<name>A0A6N9TJL1_DISTH</name>
<dbReference type="GO" id="GO:0016787">
    <property type="term" value="F:hydrolase activity"/>
    <property type="evidence" value="ECO:0007669"/>
    <property type="project" value="UniProtKB-KW"/>
</dbReference>
<feature type="domain" description="SF3 helicase" evidence="5">
    <location>
        <begin position="199"/>
        <end position="362"/>
    </location>
</feature>
<accession>A0A6N9TJL1</accession>
<reference evidence="6 7" key="1">
    <citation type="submission" date="2020-02" db="EMBL/GenBank/DDBJ databases">
        <title>Comparative genomics of sulfur disproportionating microorganisms.</title>
        <authorList>
            <person name="Ward L.M."/>
            <person name="Bertran E."/>
            <person name="Johnston D.T."/>
        </authorList>
    </citation>
    <scope>NUCLEOTIDE SEQUENCE [LARGE SCALE GENOMIC DNA]</scope>
    <source>
        <strain evidence="6 7">DSM 100025</strain>
    </source>
</reference>
<keyword evidence="1" id="KW-0547">Nucleotide-binding</keyword>
<evidence type="ECO:0000313" key="6">
    <source>
        <dbReference type="EMBL" id="NDY41269.1"/>
    </source>
</evidence>
<evidence type="ECO:0000256" key="1">
    <source>
        <dbReference type="ARBA" id="ARBA00022741"/>
    </source>
</evidence>
<dbReference type="NCBIfam" id="TIGR01613">
    <property type="entry name" value="primase_Cterm"/>
    <property type="match status" value="1"/>
</dbReference>
<proteinExistence type="predicted"/>
<dbReference type="GO" id="GO:0005524">
    <property type="term" value="F:ATP binding"/>
    <property type="evidence" value="ECO:0007669"/>
    <property type="project" value="UniProtKB-KW"/>
</dbReference>
<protein>
    <submittedName>
        <fullName evidence="6">DNA primase</fullName>
    </submittedName>
</protein>
<dbReference type="EMBL" id="JAAGRR010000001">
    <property type="protein sequence ID" value="NDY41269.1"/>
    <property type="molecule type" value="Genomic_DNA"/>
</dbReference>